<organism evidence="2 3">
    <name type="scientific">Eucalyptus globulus</name>
    <name type="common">Tasmanian blue gum</name>
    <dbReference type="NCBI Taxonomy" id="34317"/>
    <lineage>
        <taxon>Eukaryota</taxon>
        <taxon>Viridiplantae</taxon>
        <taxon>Streptophyta</taxon>
        <taxon>Embryophyta</taxon>
        <taxon>Tracheophyta</taxon>
        <taxon>Spermatophyta</taxon>
        <taxon>Magnoliopsida</taxon>
        <taxon>eudicotyledons</taxon>
        <taxon>Gunneridae</taxon>
        <taxon>Pentapetalae</taxon>
        <taxon>rosids</taxon>
        <taxon>malvids</taxon>
        <taxon>Myrtales</taxon>
        <taxon>Myrtaceae</taxon>
        <taxon>Myrtoideae</taxon>
        <taxon>Eucalypteae</taxon>
        <taxon>Eucalyptus</taxon>
    </lineage>
</organism>
<evidence type="ECO:0008006" key="4">
    <source>
        <dbReference type="Google" id="ProtNLM"/>
    </source>
</evidence>
<accession>A0ABD3JEH2</accession>
<proteinExistence type="predicted"/>
<evidence type="ECO:0000313" key="3">
    <source>
        <dbReference type="Proteomes" id="UP001634007"/>
    </source>
</evidence>
<sequence>MERAVPNKNSNASSEDGDQFQKGLRVLVVDDNVTCLHLLEKMLQDCSYQDNFTTLLRVLCSYFNFVCGIATELQKRENSHFCTRKLEMSHTLTTSSSNTIHSQAEHEKGNSKSLKRSSKDEADQGQTKSEENKPRLKILQIMRKLMGVPHFTRQNKCLLNQPCCTEISHELHQSAHSSLIKGPGFANPIHSTPPSSLLNRCGGTQNGADSAQFPSQAMSIAPPQQRTGCSMRMPNLDEFLNNNALPRYQMDLAPITATCTVAATESTSPELQSPAASESAQCLPCAPAPSVGIPLEDLGFGEDVPLLNS</sequence>
<feature type="region of interest" description="Disordered" evidence="1">
    <location>
        <begin position="93"/>
        <end position="136"/>
    </location>
</feature>
<feature type="compositionally biased region" description="Polar residues" evidence="1">
    <location>
        <begin position="93"/>
        <end position="102"/>
    </location>
</feature>
<protein>
    <recommendedName>
        <fullName evidence="4">Response regulatory domain-containing protein</fullName>
    </recommendedName>
</protein>
<dbReference type="Gene3D" id="3.40.50.2300">
    <property type="match status" value="1"/>
</dbReference>
<dbReference type="AlphaFoldDB" id="A0ABD3JEH2"/>
<keyword evidence="3" id="KW-1185">Reference proteome</keyword>
<name>A0ABD3JEH2_EUCGL</name>
<dbReference type="Proteomes" id="UP001634007">
    <property type="component" value="Unassembled WGS sequence"/>
</dbReference>
<evidence type="ECO:0000313" key="2">
    <source>
        <dbReference type="EMBL" id="KAL3725674.1"/>
    </source>
</evidence>
<reference evidence="2 3" key="1">
    <citation type="submission" date="2024-11" db="EMBL/GenBank/DDBJ databases">
        <title>Chromosome-level genome assembly of Eucalyptus globulus Labill. provides insights into its genome evolution.</title>
        <authorList>
            <person name="Li X."/>
        </authorList>
    </citation>
    <scope>NUCLEOTIDE SEQUENCE [LARGE SCALE GENOMIC DNA]</scope>
    <source>
        <strain evidence="2">CL2024</strain>
        <tissue evidence="2">Fresh tender leaves</tissue>
    </source>
</reference>
<dbReference type="EMBL" id="JBJKBG010000008">
    <property type="protein sequence ID" value="KAL3725674.1"/>
    <property type="molecule type" value="Genomic_DNA"/>
</dbReference>
<feature type="compositionally biased region" description="Basic and acidic residues" evidence="1">
    <location>
        <begin position="117"/>
        <end position="134"/>
    </location>
</feature>
<comment type="caution">
    <text evidence="2">The sequence shown here is derived from an EMBL/GenBank/DDBJ whole genome shotgun (WGS) entry which is preliminary data.</text>
</comment>
<gene>
    <name evidence="2" type="ORF">ACJRO7_030672</name>
</gene>
<evidence type="ECO:0000256" key="1">
    <source>
        <dbReference type="SAM" id="MobiDB-lite"/>
    </source>
</evidence>